<keyword evidence="2 12" id="KW-0245">EGF-like domain</keyword>
<dbReference type="GO" id="GO:0005509">
    <property type="term" value="F:calcium ion binding"/>
    <property type="evidence" value="ECO:0007669"/>
    <property type="project" value="InterPro"/>
</dbReference>
<keyword evidence="20" id="KW-1185">Reference proteome</keyword>
<evidence type="ECO:0000256" key="7">
    <source>
        <dbReference type="ARBA" id="ARBA00022989"/>
    </source>
</evidence>
<dbReference type="SMART" id="SM00181">
    <property type="entry name" value="EGF"/>
    <property type="match status" value="4"/>
</dbReference>
<feature type="compositionally biased region" description="Polar residues" evidence="15">
    <location>
        <begin position="702"/>
        <end position="715"/>
    </location>
</feature>
<evidence type="ECO:0000256" key="2">
    <source>
        <dbReference type="ARBA" id="ARBA00022536"/>
    </source>
</evidence>
<dbReference type="Gene3D" id="4.10.400.10">
    <property type="entry name" value="Low-density Lipoprotein Receptor"/>
    <property type="match status" value="4"/>
</dbReference>
<evidence type="ECO:0000256" key="11">
    <source>
        <dbReference type="ARBA" id="ARBA00023180"/>
    </source>
</evidence>
<dbReference type="PROSITE" id="PS51120">
    <property type="entry name" value="LDLRB"/>
    <property type="match status" value="3"/>
</dbReference>
<dbReference type="GO" id="GO:0016324">
    <property type="term" value="C:apical plasma membrane"/>
    <property type="evidence" value="ECO:0007669"/>
    <property type="project" value="TreeGrafter"/>
</dbReference>
<dbReference type="GO" id="GO:0006898">
    <property type="term" value="P:receptor-mediated endocytosis"/>
    <property type="evidence" value="ECO:0007669"/>
    <property type="project" value="TreeGrafter"/>
</dbReference>
<feature type="compositionally biased region" description="Basic and acidic residues" evidence="15">
    <location>
        <begin position="716"/>
        <end position="725"/>
    </location>
</feature>
<feature type="repeat" description="LDL-receptor class B" evidence="14">
    <location>
        <begin position="459"/>
        <end position="505"/>
    </location>
</feature>
<dbReference type="GO" id="GO:0042562">
    <property type="term" value="F:hormone binding"/>
    <property type="evidence" value="ECO:0007669"/>
    <property type="project" value="TreeGrafter"/>
</dbReference>
<evidence type="ECO:0000256" key="5">
    <source>
        <dbReference type="ARBA" id="ARBA00022729"/>
    </source>
</evidence>
<dbReference type="Pfam" id="PF00058">
    <property type="entry name" value="Ldl_recept_b"/>
    <property type="match status" value="2"/>
</dbReference>
<comment type="caution">
    <text evidence="12">Lacks conserved residue(s) required for the propagation of feature annotation.</text>
</comment>
<evidence type="ECO:0000256" key="12">
    <source>
        <dbReference type="PROSITE-ProRule" id="PRU00076"/>
    </source>
</evidence>
<keyword evidence="3" id="KW-0254">Endocytosis</keyword>
<feature type="disulfide bond" evidence="13">
    <location>
        <begin position="121"/>
        <end position="133"/>
    </location>
</feature>
<dbReference type="Gene3D" id="2.10.25.10">
    <property type="entry name" value="Laminin"/>
    <property type="match status" value="2"/>
</dbReference>
<dbReference type="EMBL" id="JARQWQ010000003">
    <property type="protein sequence ID" value="KAK2572893.1"/>
    <property type="molecule type" value="Genomic_DNA"/>
</dbReference>
<keyword evidence="4 16" id="KW-0812">Transmembrane</keyword>
<evidence type="ECO:0000256" key="16">
    <source>
        <dbReference type="SAM" id="Phobius"/>
    </source>
</evidence>
<dbReference type="SMART" id="SM00179">
    <property type="entry name" value="EGF_CA"/>
    <property type="match status" value="2"/>
</dbReference>
<dbReference type="PANTHER" id="PTHR22722:SF14">
    <property type="entry name" value="MEGALIN, ISOFORM A"/>
    <property type="match status" value="1"/>
</dbReference>
<evidence type="ECO:0000256" key="15">
    <source>
        <dbReference type="SAM" id="MobiDB-lite"/>
    </source>
</evidence>
<dbReference type="PROSITE" id="PS01209">
    <property type="entry name" value="LDLRA_1"/>
    <property type="match status" value="1"/>
</dbReference>
<dbReference type="InterPro" id="IPR026823">
    <property type="entry name" value="cEGF"/>
</dbReference>
<dbReference type="InterPro" id="IPR051221">
    <property type="entry name" value="LDLR-related"/>
</dbReference>
<feature type="disulfide bond" evidence="13">
    <location>
        <begin position="128"/>
        <end position="146"/>
    </location>
</feature>
<keyword evidence="19" id="KW-0449">Lipoprotein</keyword>
<dbReference type="PROSITE" id="PS50068">
    <property type="entry name" value="LDLRA_2"/>
    <property type="match status" value="4"/>
</dbReference>
<name>A0AAD9R4B3_ACRCE</name>
<evidence type="ECO:0000256" key="4">
    <source>
        <dbReference type="ARBA" id="ARBA00022692"/>
    </source>
</evidence>
<feature type="disulfide bond" evidence="13">
    <location>
        <begin position="140"/>
        <end position="155"/>
    </location>
</feature>
<feature type="disulfide bond" evidence="13">
    <location>
        <begin position="173"/>
        <end position="191"/>
    </location>
</feature>
<dbReference type="PRINTS" id="PR00261">
    <property type="entry name" value="LDLRECEPTOR"/>
</dbReference>
<protein>
    <submittedName>
        <fullName evidence="19">Low-density lipoprotein receptor-related protein 4</fullName>
    </submittedName>
</protein>
<gene>
    <name evidence="19" type="ORF">P5673_001900</name>
</gene>
<feature type="repeat" description="LDL-receptor class B" evidence="14">
    <location>
        <begin position="506"/>
        <end position="548"/>
    </location>
</feature>
<dbReference type="InterPro" id="IPR000742">
    <property type="entry name" value="EGF"/>
</dbReference>
<dbReference type="InterPro" id="IPR001881">
    <property type="entry name" value="EGF-like_Ca-bd_dom"/>
</dbReference>
<feature type="domain" description="EGF-like" evidence="18">
    <location>
        <begin position="240"/>
        <end position="280"/>
    </location>
</feature>
<dbReference type="FunFam" id="4.10.400.10:FF:000011">
    <property type="entry name" value="Low-density lipoprotein receptor-related protein 1"/>
    <property type="match status" value="1"/>
</dbReference>
<dbReference type="InterPro" id="IPR023415">
    <property type="entry name" value="LDLR_class-A_CS"/>
</dbReference>
<dbReference type="SMART" id="SM00192">
    <property type="entry name" value="LDLa"/>
    <property type="match status" value="4"/>
</dbReference>
<dbReference type="PROSITE" id="PS00010">
    <property type="entry name" value="ASX_HYDROXYL"/>
    <property type="match status" value="2"/>
</dbReference>
<dbReference type="PROSITE" id="PS01187">
    <property type="entry name" value="EGF_CA"/>
    <property type="match status" value="1"/>
</dbReference>
<evidence type="ECO:0000259" key="18">
    <source>
        <dbReference type="PROSITE" id="PS50026"/>
    </source>
</evidence>
<dbReference type="AlphaFoldDB" id="A0AAD9R4B3"/>
<evidence type="ECO:0000256" key="10">
    <source>
        <dbReference type="ARBA" id="ARBA00023170"/>
    </source>
</evidence>
<dbReference type="Pfam" id="PF12662">
    <property type="entry name" value="cEGF"/>
    <property type="match status" value="1"/>
</dbReference>
<dbReference type="FunFam" id="4.10.400.10:FF:000034">
    <property type="entry name" value="Low-density lipoprotein receptor-related protein 2"/>
    <property type="match status" value="1"/>
</dbReference>
<feature type="signal peptide" evidence="17">
    <location>
        <begin position="1"/>
        <end position="19"/>
    </location>
</feature>
<keyword evidence="7 16" id="KW-1133">Transmembrane helix</keyword>
<comment type="subcellular location">
    <subcellularLocation>
        <location evidence="1">Membrane</location>
        <topology evidence="1">Single-pass membrane protein</topology>
    </subcellularLocation>
</comment>
<organism evidence="19 20">
    <name type="scientific">Acropora cervicornis</name>
    <name type="common">Staghorn coral</name>
    <dbReference type="NCBI Taxonomy" id="6130"/>
    <lineage>
        <taxon>Eukaryota</taxon>
        <taxon>Metazoa</taxon>
        <taxon>Cnidaria</taxon>
        <taxon>Anthozoa</taxon>
        <taxon>Hexacorallia</taxon>
        <taxon>Scleractinia</taxon>
        <taxon>Astrocoeniina</taxon>
        <taxon>Acroporidae</taxon>
        <taxon>Acropora</taxon>
    </lineage>
</organism>
<comment type="caution">
    <text evidence="19">The sequence shown here is derived from an EMBL/GenBank/DDBJ whole genome shotgun (WGS) entry which is preliminary data.</text>
</comment>
<dbReference type="FunFam" id="2.120.10.30:FF:000241">
    <property type="entry name" value="Low-density lipoprotein receptor-related protein 6"/>
    <property type="match status" value="1"/>
</dbReference>
<dbReference type="Pfam" id="PF00057">
    <property type="entry name" value="Ldl_recept_a"/>
    <property type="match status" value="4"/>
</dbReference>
<evidence type="ECO:0000256" key="14">
    <source>
        <dbReference type="PROSITE-ProRule" id="PRU00461"/>
    </source>
</evidence>
<feature type="compositionally biased region" description="Basic and acidic residues" evidence="15">
    <location>
        <begin position="737"/>
        <end position="750"/>
    </location>
</feature>
<dbReference type="FunFam" id="2.10.25.10:FF:000037">
    <property type="entry name" value="Signal peptide, CUB domain and EGF-like domain-containing 2"/>
    <property type="match status" value="1"/>
</dbReference>
<feature type="transmembrane region" description="Helical" evidence="16">
    <location>
        <begin position="771"/>
        <end position="794"/>
    </location>
</feature>
<feature type="disulfide bond" evidence="13">
    <location>
        <begin position="185"/>
        <end position="200"/>
    </location>
</feature>
<dbReference type="PROSITE" id="PS50026">
    <property type="entry name" value="EGF_3"/>
    <property type="match status" value="1"/>
</dbReference>
<reference evidence="19" key="2">
    <citation type="journal article" date="2023" name="Science">
        <title>Genomic signatures of disease resistance in endangered staghorn corals.</title>
        <authorList>
            <person name="Vollmer S.V."/>
            <person name="Selwyn J.D."/>
            <person name="Despard B.A."/>
            <person name="Roesel C.L."/>
        </authorList>
    </citation>
    <scope>NUCLEOTIDE SEQUENCE</scope>
    <source>
        <strain evidence="19">K2</strain>
    </source>
</reference>
<proteinExistence type="predicted"/>
<dbReference type="CDD" id="cd00054">
    <property type="entry name" value="EGF_CA"/>
    <property type="match status" value="2"/>
</dbReference>
<dbReference type="FunFam" id="2.10.25.10:FF:000038">
    <property type="entry name" value="Fibrillin 2"/>
    <property type="match status" value="1"/>
</dbReference>
<dbReference type="InterPro" id="IPR002172">
    <property type="entry name" value="LDrepeatLR_classA_rpt"/>
</dbReference>
<dbReference type="Gene3D" id="2.120.10.30">
    <property type="entry name" value="TolB, C-terminal domain"/>
    <property type="match status" value="1"/>
</dbReference>
<dbReference type="InterPro" id="IPR018097">
    <property type="entry name" value="EGF_Ca-bd_CS"/>
</dbReference>
<dbReference type="SUPFAM" id="SSF57424">
    <property type="entry name" value="LDL receptor-like module"/>
    <property type="match status" value="4"/>
</dbReference>
<sequence length="841" mass="93649">MTLLAKAVLLCVVHSVVVATSSSNDGKFACGSQKCIPDRWRCDDYDDCGDQSDELRRLVWIIASIVPMDAVSGNHLCVTLMMIVEMDRMKLVVIVTTPVLITSLNVKMENALISCGTSLTCSSNQFTCPNHMCIPSRWRCDGDADCSDGSDEKGCDAHITRSPQVCTEQMFSCNDGNCIRNSWRCDGENDCQDGSDEERCSTCSSDRFKCGNASLCIPQSQRCNGKRDCPNGEDEPLNCEINECKYFNGHCQQVCTDLKVGFECSCHPGFKLANDQKTCEDIDECEVFGQCSQDCINMKGTFECSCKPGYHLDANKMLCRAAETTPYLMFSTQRTIRKLAIGRLFHDYSDVVRSQKGIAALDYDYRENYLFWTDIRDERICGARIPSQDTRAALCERTVVSSVSSPEGIAVDWATKKIYWTDGGHNVIEVAEFDGSHRLTLFYNDIYDPRAIVVDPFHGYLFWTDWFTNSPRIERSGMDGNPLTRTVVVSEHLGWPNALAIDYTLQRIFWADAKLKTVESSTYDGTDRRVIAVITPHHPYSMDLFENHLYYTDWYRFDRGIRSMNKFNGSDEHKISSVRYWTNMGIRVYHPLRQPNVTNPCEVNNGNCSHLCLLAVAPMGRSCRCPNGMEMSSGNGTCTGTPINRPVGPNRPATTPSSQSTTKASTAEPTTSTSKPFDSMTTSGPSKAPGSKTEQGKDESKTVSTESPTKPSTRPSGDRSNESLRKTTSPTASGETATKEDSNSTQRHEGPIIVSAKRKDNSKHRGLPSGAIIGIVVAIVFVAVFVVGTIWFMLRRTKSYGGKTIVYHKDATTKPLAEDFDNDESFKAFDDKAYRERVEFA</sequence>
<evidence type="ECO:0000256" key="17">
    <source>
        <dbReference type="SAM" id="SignalP"/>
    </source>
</evidence>
<evidence type="ECO:0000256" key="13">
    <source>
        <dbReference type="PROSITE-ProRule" id="PRU00124"/>
    </source>
</evidence>
<dbReference type="InterPro" id="IPR000152">
    <property type="entry name" value="EGF-type_Asp/Asn_hydroxyl_site"/>
</dbReference>
<feature type="disulfide bond" evidence="13">
    <location>
        <begin position="166"/>
        <end position="178"/>
    </location>
</feature>
<keyword evidence="8 16" id="KW-0472">Membrane</keyword>
<dbReference type="Pfam" id="PF14670">
    <property type="entry name" value="FXa_inhibition"/>
    <property type="match status" value="1"/>
</dbReference>
<dbReference type="Proteomes" id="UP001249851">
    <property type="component" value="Unassembled WGS sequence"/>
</dbReference>
<evidence type="ECO:0000313" key="20">
    <source>
        <dbReference type="Proteomes" id="UP001249851"/>
    </source>
</evidence>
<dbReference type="InterPro" id="IPR011042">
    <property type="entry name" value="6-blade_b-propeller_TolB-like"/>
</dbReference>
<feature type="repeat" description="LDL-receptor class B" evidence="14">
    <location>
        <begin position="416"/>
        <end position="458"/>
    </location>
</feature>
<dbReference type="SUPFAM" id="SSF57184">
    <property type="entry name" value="Growth factor receptor domain"/>
    <property type="match status" value="1"/>
</dbReference>
<dbReference type="PANTHER" id="PTHR22722">
    <property type="entry name" value="LOW-DENSITY LIPOPROTEIN RECEPTOR-RELATED PROTEIN 2-RELATED"/>
    <property type="match status" value="1"/>
</dbReference>
<keyword evidence="5 17" id="KW-0732">Signal</keyword>
<dbReference type="GO" id="GO:0043235">
    <property type="term" value="C:receptor complex"/>
    <property type="evidence" value="ECO:0007669"/>
    <property type="project" value="TreeGrafter"/>
</dbReference>
<keyword evidence="9 13" id="KW-1015">Disulfide bond</keyword>
<dbReference type="InterPro" id="IPR009030">
    <property type="entry name" value="Growth_fac_rcpt_cys_sf"/>
</dbReference>
<feature type="compositionally biased region" description="Polar residues" evidence="15">
    <location>
        <begin position="726"/>
        <end position="736"/>
    </location>
</feature>
<evidence type="ECO:0000313" key="19">
    <source>
        <dbReference type="EMBL" id="KAK2572893.1"/>
    </source>
</evidence>
<evidence type="ECO:0000256" key="1">
    <source>
        <dbReference type="ARBA" id="ARBA00004167"/>
    </source>
</evidence>
<evidence type="ECO:0000256" key="6">
    <source>
        <dbReference type="ARBA" id="ARBA00022737"/>
    </source>
</evidence>
<accession>A0AAD9R4B3</accession>
<dbReference type="SUPFAM" id="SSF63825">
    <property type="entry name" value="YWTD domain"/>
    <property type="match status" value="1"/>
</dbReference>
<keyword evidence="11" id="KW-0325">Glycoprotein</keyword>
<dbReference type="SMART" id="SM00135">
    <property type="entry name" value="LY"/>
    <property type="match status" value="5"/>
</dbReference>
<feature type="disulfide bond" evidence="13">
    <location>
        <begin position="30"/>
        <end position="48"/>
    </location>
</feature>
<feature type="region of interest" description="Disordered" evidence="15">
    <location>
        <begin position="636"/>
        <end position="765"/>
    </location>
</feature>
<reference evidence="19" key="1">
    <citation type="journal article" date="2023" name="G3 (Bethesda)">
        <title>Whole genome assembly and annotation of the endangered Caribbean coral Acropora cervicornis.</title>
        <authorList>
            <person name="Selwyn J.D."/>
            <person name="Vollmer S.V."/>
        </authorList>
    </citation>
    <scope>NUCLEOTIDE SEQUENCE</scope>
    <source>
        <strain evidence="19">K2</strain>
    </source>
</reference>
<evidence type="ECO:0000256" key="9">
    <source>
        <dbReference type="ARBA" id="ARBA00023157"/>
    </source>
</evidence>
<keyword evidence="10 19" id="KW-0675">Receptor</keyword>
<feature type="chain" id="PRO_5042294859" evidence="17">
    <location>
        <begin position="20"/>
        <end position="841"/>
    </location>
</feature>
<evidence type="ECO:0000256" key="3">
    <source>
        <dbReference type="ARBA" id="ARBA00022583"/>
    </source>
</evidence>
<keyword evidence="6" id="KW-0677">Repeat</keyword>
<dbReference type="PROSITE" id="PS01186">
    <property type="entry name" value="EGF_2"/>
    <property type="match status" value="2"/>
</dbReference>
<feature type="compositionally biased region" description="Polar residues" evidence="15">
    <location>
        <begin position="652"/>
        <end position="685"/>
    </location>
</feature>
<dbReference type="InterPro" id="IPR000033">
    <property type="entry name" value="LDLR_classB_rpt"/>
</dbReference>
<evidence type="ECO:0000256" key="8">
    <source>
        <dbReference type="ARBA" id="ARBA00023136"/>
    </source>
</evidence>
<dbReference type="InterPro" id="IPR036055">
    <property type="entry name" value="LDL_receptor-like_sf"/>
</dbReference>
<dbReference type="CDD" id="cd00112">
    <property type="entry name" value="LDLa"/>
    <property type="match status" value="4"/>
</dbReference>